<dbReference type="InterPro" id="IPR029052">
    <property type="entry name" value="Metallo-depent_PP-like"/>
</dbReference>
<dbReference type="Proteomes" id="UP000001401">
    <property type="component" value="Chromosome"/>
</dbReference>
<evidence type="ECO:0000256" key="2">
    <source>
        <dbReference type="ARBA" id="ARBA00022801"/>
    </source>
</evidence>
<name>E6TYD6_EVAC2</name>
<dbReference type="SUPFAM" id="SSF56300">
    <property type="entry name" value="Metallo-dependent phosphatases"/>
    <property type="match status" value="1"/>
</dbReference>
<feature type="domain" description="Calcineurin-like phosphoesterase" evidence="3">
    <location>
        <begin position="40"/>
        <end position="212"/>
    </location>
</feature>
<dbReference type="PANTHER" id="PTHR31302">
    <property type="entry name" value="TRANSMEMBRANE PROTEIN WITH METALLOPHOSPHOESTERASE DOMAIN-RELATED"/>
    <property type="match status" value="1"/>
</dbReference>
<dbReference type="GO" id="GO:0046872">
    <property type="term" value="F:metal ion binding"/>
    <property type="evidence" value="ECO:0007669"/>
    <property type="project" value="UniProtKB-KW"/>
</dbReference>
<accession>E6TYD6</accession>
<keyword evidence="2" id="KW-0378">Hydrolase</keyword>
<keyword evidence="1" id="KW-0479">Metal-binding</keyword>
<dbReference type="GO" id="GO:0009245">
    <property type="term" value="P:lipid A biosynthetic process"/>
    <property type="evidence" value="ECO:0007669"/>
    <property type="project" value="TreeGrafter"/>
</dbReference>
<evidence type="ECO:0000313" key="4">
    <source>
        <dbReference type="EMBL" id="ADU28874.1"/>
    </source>
</evidence>
<reference evidence="4" key="1">
    <citation type="submission" date="2010-12" db="EMBL/GenBank/DDBJ databases">
        <title>Complete sequence of Bacillus cellulosilyticus DSM 2522.</title>
        <authorList>
            <consortium name="US DOE Joint Genome Institute"/>
            <person name="Lucas S."/>
            <person name="Copeland A."/>
            <person name="Lapidus A."/>
            <person name="Cheng J.-F."/>
            <person name="Bruce D."/>
            <person name="Goodwin L."/>
            <person name="Pitluck S."/>
            <person name="Chertkov O."/>
            <person name="Detter J.C."/>
            <person name="Han C."/>
            <person name="Tapia R."/>
            <person name="Land M."/>
            <person name="Hauser L."/>
            <person name="Jeffries C."/>
            <person name="Kyrpides N."/>
            <person name="Ivanova N."/>
            <person name="Mikhailova N."/>
            <person name="Brumm P."/>
            <person name="Mead D."/>
            <person name="Woyke T."/>
        </authorList>
    </citation>
    <scope>NUCLEOTIDE SEQUENCE [LARGE SCALE GENOMIC DNA]</scope>
    <source>
        <strain evidence="4">DSM 2522</strain>
    </source>
</reference>
<organism evidence="4 5">
    <name type="scientific">Evansella cellulosilytica (strain ATCC 21833 / DSM 2522 / FERM P-1141 / JCM 9156 / N-4)</name>
    <name type="common">Bacillus cellulosilyticus</name>
    <dbReference type="NCBI Taxonomy" id="649639"/>
    <lineage>
        <taxon>Bacteria</taxon>
        <taxon>Bacillati</taxon>
        <taxon>Bacillota</taxon>
        <taxon>Bacilli</taxon>
        <taxon>Bacillales</taxon>
        <taxon>Bacillaceae</taxon>
        <taxon>Evansella</taxon>
    </lineage>
</organism>
<dbReference type="GO" id="GO:0016020">
    <property type="term" value="C:membrane"/>
    <property type="evidence" value="ECO:0007669"/>
    <property type="project" value="GOC"/>
</dbReference>
<evidence type="ECO:0000256" key="1">
    <source>
        <dbReference type="ARBA" id="ARBA00022723"/>
    </source>
</evidence>
<dbReference type="InterPro" id="IPR004843">
    <property type="entry name" value="Calcineurin-like_PHP"/>
</dbReference>
<dbReference type="RefSeq" id="WP_013487215.1">
    <property type="nucleotide sequence ID" value="NC_014829.1"/>
</dbReference>
<evidence type="ECO:0000259" key="3">
    <source>
        <dbReference type="Pfam" id="PF00149"/>
    </source>
</evidence>
<dbReference type="Gene3D" id="3.60.21.10">
    <property type="match status" value="1"/>
</dbReference>
<dbReference type="AlphaFoldDB" id="E6TYD6"/>
<dbReference type="KEGG" id="bco:Bcell_0592"/>
<sequence length="275" mass="31490">MYLLLLLMAIIYFFYYENNALTLTDYTIQSHKIPASFEDFKIVQLSDLHGKKFGDDQNRLMEVVKEERPDIIVFTGDLIDSRRGGEENSLLLMERLIEVAPVYYVTGNHEWRSGIYDSLESKLLQLGVVVLRNRSEEIRIDNDSIMIAGIDDPQQDTTGRSDYDVVNEFMNDAITNETEEDYFHILLSHRPELFPVYSKFHMDLIFSGHAHGGQFRLPFVGGVLAPNQGLFPKYASGKQTQEVSTMIVNRGLGNSLFPVRLFNRPEIVVVTLEVD</sequence>
<dbReference type="HOGENOM" id="CLU_025443_1_0_9"/>
<dbReference type="GO" id="GO:0008758">
    <property type="term" value="F:UDP-2,3-diacylglucosamine hydrolase activity"/>
    <property type="evidence" value="ECO:0007669"/>
    <property type="project" value="TreeGrafter"/>
</dbReference>
<dbReference type="EMBL" id="CP002394">
    <property type="protein sequence ID" value="ADU28874.1"/>
    <property type="molecule type" value="Genomic_DNA"/>
</dbReference>
<evidence type="ECO:0000313" key="5">
    <source>
        <dbReference type="Proteomes" id="UP000001401"/>
    </source>
</evidence>
<dbReference type="eggNOG" id="COG1408">
    <property type="taxonomic scope" value="Bacteria"/>
</dbReference>
<proteinExistence type="predicted"/>
<dbReference type="InterPro" id="IPR051158">
    <property type="entry name" value="Metallophosphoesterase_sf"/>
</dbReference>
<dbReference type="Pfam" id="PF00149">
    <property type="entry name" value="Metallophos"/>
    <property type="match status" value="1"/>
</dbReference>
<dbReference type="PANTHER" id="PTHR31302:SF31">
    <property type="entry name" value="PHOSPHODIESTERASE YAEI"/>
    <property type="match status" value="1"/>
</dbReference>
<gene>
    <name evidence="4" type="ordered locus">Bcell_0592</name>
</gene>
<dbReference type="CDD" id="cd07385">
    <property type="entry name" value="MPP_YkuE_C"/>
    <property type="match status" value="1"/>
</dbReference>
<keyword evidence="5" id="KW-1185">Reference proteome</keyword>
<protein>
    <submittedName>
        <fullName evidence="4">Metallophosphoesterase</fullName>
    </submittedName>
</protein>